<dbReference type="AlphaFoldDB" id="H3ZKE4"/>
<organism evidence="1 2">
    <name type="scientific">Thermococcus litoralis (strain ATCC 51850 / DSM 5473 / JCM 8560 / NS-C)</name>
    <dbReference type="NCBI Taxonomy" id="523849"/>
    <lineage>
        <taxon>Archaea</taxon>
        <taxon>Methanobacteriati</taxon>
        <taxon>Methanobacteriota</taxon>
        <taxon>Thermococci</taxon>
        <taxon>Thermococcales</taxon>
        <taxon>Thermococcaceae</taxon>
        <taxon>Thermococcus</taxon>
    </lineage>
</organism>
<dbReference type="PaxDb" id="523849-OCC_09129"/>
<keyword evidence="2" id="KW-1185">Reference proteome</keyword>
<accession>H3ZKE4</accession>
<dbReference type="EMBL" id="CP006670">
    <property type="protein sequence ID" value="EHR79546.1"/>
    <property type="molecule type" value="Genomic_DNA"/>
</dbReference>
<protein>
    <submittedName>
        <fullName evidence="1">Uncharacterized protein</fullName>
    </submittedName>
</protein>
<dbReference type="KEGG" id="tlt:OCC_09129"/>
<gene>
    <name evidence="1" type="ORF">OCC_09129</name>
</gene>
<dbReference type="HOGENOM" id="CLU_2021621_0_0_2"/>
<dbReference type="OrthoDB" id="88281at2157"/>
<dbReference type="STRING" id="523849.OCC_09129"/>
<reference evidence="1 2" key="1">
    <citation type="journal article" date="2012" name="J. Bacteriol.">
        <title>Genome sequence of the model hyperthermophilic archaeon Thermococcus litoralis NS-C.</title>
        <authorList>
            <person name="Gardner A.F."/>
            <person name="Kumar S."/>
            <person name="Perler F.B."/>
        </authorList>
    </citation>
    <scope>NUCLEOTIDE SEQUENCE [LARGE SCALE GENOMIC DNA]</scope>
    <source>
        <strain evidence="2">ATCC 51850 / DSM 5473 / JCM 8560 / NS-C</strain>
    </source>
</reference>
<evidence type="ECO:0000313" key="2">
    <source>
        <dbReference type="Proteomes" id="UP000015502"/>
    </source>
</evidence>
<dbReference type="RefSeq" id="WP_004066628.1">
    <property type="nucleotide sequence ID" value="NC_022084.1"/>
</dbReference>
<dbReference type="Proteomes" id="UP000015502">
    <property type="component" value="Chromosome"/>
</dbReference>
<sequence length="106" mass="12627">MGFKALKEFSTKDNARIDLAILRGNEKILAIEFENSYKWIKQRILYNGIKAHRAGFKHLWVVYPFRNEPLRKSWVEEYLRELGVEVEVIPPENIGEKFRKFLNSMI</sequence>
<dbReference type="GeneID" id="16549689"/>
<evidence type="ECO:0000313" key="1">
    <source>
        <dbReference type="EMBL" id="EHR79546.1"/>
    </source>
</evidence>
<proteinExistence type="predicted"/>
<name>H3ZKE4_THELN</name>